<keyword evidence="4 9" id="KW-0378">Hydrolase</keyword>
<dbReference type="Gene3D" id="3.40.50.1820">
    <property type="entry name" value="alpha/beta hydrolase"/>
    <property type="match status" value="1"/>
</dbReference>
<feature type="domain" description="Fungal lipase-type" evidence="8">
    <location>
        <begin position="487"/>
        <end position="594"/>
    </location>
</feature>
<dbReference type="InterPro" id="IPR029058">
    <property type="entry name" value="AB_hydrolase_fold"/>
</dbReference>
<comment type="subcellular location">
    <subcellularLocation>
        <location evidence="1">Plastid</location>
        <location evidence="1">Chloroplast</location>
    </subcellularLocation>
</comment>
<dbReference type="GeneID" id="35441634"/>
<evidence type="ECO:0000256" key="7">
    <source>
        <dbReference type="ARBA" id="ARBA00023098"/>
    </source>
</evidence>
<evidence type="ECO:0000313" key="10">
    <source>
        <dbReference type="Proteomes" id="UP000242254"/>
    </source>
</evidence>
<evidence type="ECO:0000313" key="9">
    <source>
        <dbReference type="EMBL" id="PHZ14747.1"/>
    </source>
</evidence>
<dbReference type="GO" id="GO:0016042">
    <property type="term" value="P:lipid catabolic process"/>
    <property type="evidence" value="ECO:0007669"/>
    <property type="project" value="UniProtKB-KW"/>
</dbReference>
<evidence type="ECO:0000256" key="4">
    <source>
        <dbReference type="ARBA" id="ARBA00022801"/>
    </source>
</evidence>
<keyword evidence="10" id="KW-1185">Reference proteome</keyword>
<proteinExistence type="predicted"/>
<keyword evidence="7" id="KW-0443">Lipid metabolism</keyword>
<dbReference type="GO" id="GO:0004620">
    <property type="term" value="F:phospholipase activity"/>
    <property type="evidence" value="ECO:0007669"/>
    <property type="project" value="UniProtKB-ARBA"/>
</dbReference>
<dbReference type="SUPFAM" id="SSF53474">
    <property type="entry name" value="alpha/beta-Hydrolases"/>
    <property type="match status" value="1"/>
</dbReference>
<evidence type="ECO:0000256" key="3">
    <source>
        <dbReference type="ARBA" id="ARBA00022640"/>
    </source>
</evidence>
<protein>
    <submittedName>
        <fullName evidence="9">Alpha/beta-hydrolase</fullName>
    </submittedName>
</protein>
<dbReference type="EMBL" id="KZ303845">
    <property type="protein sequence ID" value="PHZ14747.1"/>
    <property type="molecule type" value="Genomic_DNA"/>
</dbReference>
<evidence type="ECO:0000256" key="1">
    <source>
        <dbReference type="ARBA" id="ARBA00004229"/>
    </source>
</evidence>
<accession>A0A2G4T166</accession>
<dbReference type="PANTHER" id="PTHR31403">
    <property type="entry name" value="PHOSPHOLIPASE A1-IBETA2, CHLOROPLASTIC"/>
    <property type="match status" value="1"/>
</dbReference>
<dbReference type="Proteomes" id="UP000242254">
    <property type="component" value="Unassembled WGS sequence"/>
</dbReference>
<evidence type="ECO:0000256" key="6">
    <source>
        <dbReference type="ARBA" id="ARBA00022963"/>
    </source>
</evidence>
<dbReference type="Pfam" id="PF01764">
    <property type="entry name" value="Lipase_3"/>
    <property type="match status" value="1"/>
</dbReference>
<keyword evidence="6" id="KW-0442">Lipid degradation</keyword>
<sequence length="666" mass="74992">MIERKHRSSSSSLNIFRGVKSLLSRREGSLSRQPSSLNNKSHELYAREGVAVTLTTDFVRNDHGPVSLLKANSISFLPSRSVVFSFDTKAYVHYEPRKTQVILGTSPDAKHSKLLKLTVQQFAWLIQYLNEEQLVHDSVAKLLSSSSHDLLFNLQPPMLGVLGTSPSRSLGKKLIRFVRRKKNVSHNLLHRQCIFTLPKALLMQAANYIPKTKPLPPSPNTLPDSMHLLYDIPHQIISASYLKRLKRYCHYVSFCSHELLMSHPNNAKLMSPSPPDSIISSNNQCDLIPIRCADCSLQCGLESVQQHPQPHQKKQETFAASTTGRLFSSLIITQPSSYEQQTVMFPISYINYINNKPTESQIVMSSAVAPERKKAFDTLTRHQRPQAFSAFQYIPPERNVSTSDISSIEEESIEEDLEDDDCSPQKYGYVAVDNEAEEILVVFPGMAVSQYMFENASFVPAPWIEPDTPSADKMERQLYEDAQEDPSPWVLECALTAWRRCEMKVVTLLMRLCATMPSRYKVVIIGHSLGGAVACLCAYSLRTTKLLLNRHITVCTIFSPRVANKTFLQTLSTRDVNVIRITDHMDLMARLPPRTCGLLHAGDSTVILSPDIEDGYVLENMQPEMIEDTLHRTCSATDVIGTQSKHSIWGIELDNDSKKCISNLLQ</sequence>
<keyword evidence="2" id="KW-0150">Chloroplast</keyword>
<dbReference type="CDD" id="cd00519">
    <property type="entry name" value="Lipase_3"/>
    <property type="match status" value="1"/>
</dbReference>
<evidence type="ECO:0000256" key="5">
    <source>
        <dbReference type="ARBA" id="ARBA00022946"/>
    </source>
</evidence>
<dbReference type="RefSeq" id="XP_023468455.1">
    <property type="nucleotide sequence ID" value="XM_023610644.1"/>
</dbReference>
<reference evidence="9 10" key="1">
    <citation type="journal article" date="2016" name="Proc. Natl. Acad. Sci. U.S.A.">
        <title>Lipid metabolic changes in an early divergent fungus govern the establishment of a mutualistic symbiosis with endobacteria.</title>
        <authorList>
            <person name="Lastovetsky O.A."/>
            <person name="Gaspar M.L."/>
            <person name="Mondo S.J."/>
            <person name="LaButti K.M."/>
            <person name="Sandor L."/>
            <person name="Grigoriev I.V."/>
            <person name="Henry S.A."/>
            <person name="Pawlowska T.E."/>
        </authorList>
    </citation>
    <scope>NUCLEOTIDE SEQUENCE [LARGE SCALE GENOMIC DNA]</scope>
    <source>
        <strain evidence="9 10">ATCC 52813</strain>
    </source>
</reference>
<dbReference type="InterPro" id="IPR002921">
    <property type="entry name" value="Fungal_lipase-type"/>
</dbReference>
<organism evidence="9 10">
    <name type="scientific">Rhizopus microsporus ATCC 52813</name>
    <dbReference type="NCBI Taxonomy" id="1340429"/>
    <lineage>
        <taxon>Eukaryota</taxon>
        <taxon>Fungi</taxon>
        <taxon>Fungi incertae sedis</taxon>
        <taxon>Mucoromycota</taxon>
        <taxon>Mucoromycotina</taxon>
        <taxon>Mucoromycetes</taxon>
        <taxon>Mucorales</taxon>
        <taxon>Mucorineae</taxon>
        <taxon>Rhizopodaceae</taxon>
        <taxon>Rhizopus</taxon>
    </lineage>
</organism>
<keyword evidence="3" id="KW-0934">Plastid</keyword>
<dbReference type="STRING" id="1340429.A0A2G4T166"/>
<evidence type="ECO:0000259" key="8">
    <source>
        <dbReference type="Pfam" id="PF01764"/>
    </source>
</evidence>
<dbReference type="PANTHER" id="PTHR31403:SF7">
    <property type="entry name" value="PHOSPHOLIPASE A1-IGAMMA3, CHLOROPLASTIC"/>
    <property type="match status" value="1"/>
</dbReference>
<dbReference type="AlphaFoldDB" id="A0A2G4T166"/>
<evidence type="ECO:0000256" key="2">
    <source>
        <dbReference type="ARBA" id="ARBA00022528"/>
    </source>
</evidence>
<name>A0A2G4T166_RHIZD</name>
<keyword evidence="5" id="KW-0809">Transit peptide</keyword>
<gene>
    <name evidence="9" type="ORF">RHIMIDRAFT_249672</name>
</gene>